<evidence type="ECO:0000313" key="3">
    <source>
        <dbReference type="EMBL" id="TFW71807.1"/>
    </source>
</evidence>
<keyword evidence="2" id="KW-1133">Transmembrane helix</keyword>
<protein>
    <recommendedName>
        <fullName evidence="5">Transmembrane protein</fullName>
    </recommendedName>
</protein>
<feature type="compositionally biased region" description="Basic and acidic residues" evidence="1">
    <location>
        <begin position="57"/>
        <end position="68"/>
    </location>
</feature>
<keyword evidence="2" id="KW-0472">Membrane</keyword>
<reference evidence="3 4" key="1">
    <citation type="submission" date="2018-02" db="EMBL/GenBank/DDBJ databases">
        <title>A novel lanthanide dependent methylotroph, Methylotenera sp. La3113.</title>
        <authorList>
            <person name="Lv H."/>
            <person name="Tani A."/>
        </authorList>
    </citation>
    <scope>NUCLEOTIDE SEQUENCE [LARGE SCALE GENOMIC DNA]</scope>
    <source>
        <strain evidence="3 4">La3113</strain>
    </source>
</reference>
<accession>A0A4Y9VRT1</accession>
<evidence type="ECO:0000256" key="1">
    <source>
        <dbReference type="SAM" id="MobiDB-lite"/>
    </source>
</evidence>
<comment type="caution">
    <text evidence="3">The sequence shown here is derived from an EMBL/GenBank/DDBJ whole genome shotgun (WGS) entry which is preliminary data.</text>
</comment>
<dbReference type="AlphaFoldDB" id="A0A4Y9VRT1"/>
<name>A0A4Y9VRT1_9PROT</name>
<proteinExistence type="predicted"/>
<keyword evidence="2" id="KW-0812">Transmembrane</keyword>
<evidence type="ECO:0000313" key="4">
    <source>
        <dbReference type="Proteomes" id="UP000297706"/>
    </source>
</evidence>
<dbReference type="EMBL" id="PQVH01000008">
    <property type="protein sequence ID" value="TFW71807.1"/>
    <property type="molecule type" value="Genomic_DNA"/>
</dbReference>
<dbReference type="Proteomes" id="UP000297706">
    <property type="component" value="Unassembled WGS sequence"/>
</dbReference>
<sequence length="74" mass="8448">MYIIAIAWMYVVVLMAATEKSVTAGLLTFIFYGLLPCTLLLWLLGVKHRRHQQNKPSADEVTHQEDRANTQSDE</sequence>
<organism evidence="3 4">
    <name type="scientific">Methylotenera oryzisoli</name>
    <dbReference type="NCBI Taxonomy" id="2080758"/>
    <lineage>
        <taxon>Bacteria</taxon>
        <taxon>Pseudomonadati</taxon>
        <taxon>Pseudomonadota</taxon>
        <taxon>Betaproteobacteria</taxon>
        <taxon>Nitrosomonadales</taxon>
        <taxon>Methylophilaceae</taxon>
        <taxon>Methylotenera</taxon>
    </lineage>
</organism>
<gene>
    <name evidence="3" type="ORF">C3Y98_06905</name>
</gene>
<evidence type="ECO:0008006" key="5">
    <source>
        <dbReference type="Google" id="ProtNLM"/>
    </source>
</evidence>
<keyword evidence="4" id="KW-1185">Reference proteome</keyword>
<feature type="region of interest" description="Disordered" evidence="1">
    <location>
        <begin position="53"/>
        <end position="74"/>
    </location>
</feature>
<feature type="transmembrane region" description="Helical" evidence="2">
    <location>
        <begin position="26"/>
        <end position="46"/>
    </location>
</feature>
<dbReference type="OrthoDB" id="8565731at2"/>
<evidence type="ECO:0000256" key="2">
    <source>
        <dbReference type="SAM" id="Phobius"/>
    </source>
</evidence>